<dbReference type="KEGG" id="cbot:ATE48_15650"/>
<dbReference type="AlphaFoldDB" id="A0A1B1AL49"/>
<keyword evidence="3" id="KW-1185">Reference proteome</keyword>
<reference evidence="2 3" key="1">
    <citation type="submission" date="2015-11" db="EMBL/GenBank/DDBJ databases">
        <title>Whole-Genome Sequence of Candidatus Oderbacter manganicum from the National Park Lower Oder Valley, Germany.</title>
        <authorList>
            <person name="Braun B."/>
            <person name="Liere K."/>
            <person name="Szewzyk U."/>
        </authorList>
    </citation>
    <scope>NUCLEOTIDE SEQUENCE [LARGE SCALE GENOMIC DNA]</scope>
    <source>
        <strain evidence="2 3">OTSz_A_272</strain>
    </source>
</reference>
<dbReference type="Pfam" id="PF09601">
    <property type="entry name" value="DUF2459"/>
    <property type="match status" value="1"/>
</dbReference>
<evidence type="ECO:0000313" key="2">
    <source>
        <dbReference type="EMBL" id="ANP47251.1"/>
    </source>
</evidence>
<dbReference type="InterPro" id="IPR011727">
    <property type="entry name" value="CHP02117"/>
</dbReference>
<feature type="region of interest" description="Disordered" evidence="1">
    <location>
        <begin position="216"/>
        <end position="241"/>
    </location>
</feature>
<evidence type="ECO:0000313" key="3">
    <source>
        <dbReference type="Proteomes" id="UP000092498"/>
    </source>
</evidence>
<accession>A0A1B1AL49</accession>
<sequence>MAATLTLIAVGIFAYLYAPMPGPNVPQPSASDCVELHIYSNGYHSDIGAPASIFPEDHPLRRLYPDAESFLIGWGDQAFYLSDGTDLMIGLDALIPPSASVFHIAYNAGPSSVYLSPNDDTGIAVSHEGARRFVAFIDRFLVLGSAGNPIRTSDGKVVGRSSFLRSRGSFHLLQVCNQWMARALRAAGVNVNARAAWLAGPLIRQVRKVHPTSCAVVSGNNSHPSPERREATGQGPIATTL</sequence>
<dbReference type="EMBL" id="CP013244">
    <property type="protein sequence ID" value="ANP47251.1"/>
    <property type="molecule type" value="Genomic_DNA"/>
</dbReference>
<protein>
    <recommendedName>
        <fullName evidence="4">DUF2459 domain-containing protein</fullName>
    </recommendedName>
</protein>
<organism evidence="2 3">
    <name type="scientific">Candidatus Viadribacter manganicus</name>
    <dbReference type="NCBI Taxonomy" id="1759059"/>
    <lineage>
        <taxon>Bacteria</taxon>
        <taxon>Pseudomonadati</taxon>
        <taxon>Pseudomonadota</taxon>
        <taxon>Alphaproteobacteria</taxon>
        <taxon>Hyphomonadales</taxon>
        <taxon>Hyphomonadaceae</taxon>
        <taxon>Candidatus Viadribacter</taxon>
    </lineage>
</organism>
<dbReference type="InParanoid" id="A0A1B1AL49"/>
<evidence type="ECO:0000256" key="1">
    <source>
        <dbReference type="SAM" id="MobiDB-lite"/>
    </source>
</evidence>
<dbReference type="Proteomes" id="UP000092498">
    <property type="component" value="Chromosome"/>
</dbReference>
<evidence type="ECO:0008006" key="4">
    <source>
        <dbReference type="Google" id="ProtNLM"/>
    </source>
</evidence>
<name>A0A1B1AL49_9PROT</name>
<dbReference type="STRING" id="1759059.ATE48_15650"/>
<gene>
    <name evidence="2" type="ORF">ATE48_15650</name>
</gene>
<proteinExistence type="predicted"/>